<dbReference type="InterPro" id="IPR006214">
    <property type="entry name" value="Bax_inhibitor_1-related"/>
</dbReference>
<evidence type="ECO:0000256" key="4">
    <source>
        <dbReference type="ARBA" id="ARBA00022989"/>
    </source>
</evidence>
<evidence type="ECO:0000256" key="1">
    <source>
        <dbReference type="ARBA" id="ARBA00004141"/>
    </source>
</evidence>
<keyword evidence="4 6" id="KW-1133">Transmembrane helix</keyword>
<keyword evidence="8" id="KW-1185">Reference proteome</keyword>
<evidence type="ECO:0000313" key="8">
    <source>
        <dbReference type="Proteomes" id="UP000653305"/>
    </source>
</evidence>
<protein>
    <submittedName>
        <fullName evidence="7">Bax inhibitor 1</fullName>
    </submittedName>
</protein>
<comment type="subcellular location">
    <subcellularLocation>
        <location evidence="1">Membrane</location>
        <topology evidence="1">Multi-pass membrane protein</topology>
    </subcellularLocation>
</comment>
<evidence type="ECO:0000256" key="5">
    <source>
        <dbReference type="ARBA" id="ARBA00023136"/>
    </source>
</evidence>
<dbReference type="Pfam" id="PF01027">
    <property type="entry name" value="Bax1-I"/>
    <property type="match status" value="1"/>
</dbReference>
<comment type="similarity">
    <text evidence="2 6">Belongs to the BI1 family.</text>
</comment>
<evidence type="ECO:0000256" key="3">
    <source>
        <dbReference type="ARBA" id="ARBA00022692"/>
    </source>
</evidence>
<feature type="transmembrane region" description="Helical" evidence="6">
    <location>
        <begin position="94"/>
        <end position="116"/>
    </location>
</feature>
<feature type="transmembrane region" description="Helical" evidence="6">
    <location>
        <begin position="122"/>
        <end position="140"/>
    </location>
</feature>
<reference evidence="7" key="1">
    <citation type="submission" date="2020-07" db="EMBL/GenBank/DDBJ databases">
        <title>Ethylene signaling mediates host invasion by parasitic plants.</title>
        <authorList>
            <person name="Yoshida S."/>
        </authorList>
    </citation>
    <scope>NUCLEOTIDE SEQUENCE</scope>
    <source>
        <strain evidence="7">Okayama</strain>
    </source>
</reference>
<keyword evidence="3 6" id="KW-0812">Transmembrane</keyword>
<accession>A0A830BSR7</accession>
<gene>
    <name evidence="7" type="ORF">PHJA_001194900</name>
</gene>
<proteinExistence type="inferred from homology"/>
<dbReference type="AlphaFoldDB" id="A0A830BSR7"/>
<feature type="transmembrane region" description="Helical" evidence="6">
    <location>
        <begin position="42"/>
        <end position="60"/>
    </location>
</feature>
<feature type="transmembrane region" description="Helical" evidence="6">
    <location>
        <begin position="66"/>
        <end position="87"/>
    </location>
</feature>
<evidence type="ECO:0000313" key="7">
    <source>
        <dbReference type="EMBL" id="GFP90510.1"/>
    </source>
</evidence>
<name>A0A830BSR7_9LAMI</name>
<comment type="caution">
    <text evidence="7">The sequence shown here is derived from an EMBL/GenBank/DDBJ whole genome shotgun (WGS) entry which is preliminary data.</text>
</comment>
<evidence type="ECO:0000256" key="2">
    <source>
        <dbReference type="ARBA" id="ARBA00010350"/>
    </source>
</evidence>
<dbReference type="Proteomes" id="UP000653305">
    <property type="component" value="Unassembled WGS sequence"/>
</dbReference>
<dbReference type="EMBL" id="BMAC01000219">
    <property type="protein sequence ID" value="GFP90510.1"/>
    <property type="molecule type" value="Genomic_DNA"/>
</dbReference>
<evidence type="ECO:0000256" key="6">
    <source>
        <dbReference type="RuleBase" id="RU004379"/>
    </source>
</evidence>
<feature type="transmembrane region" description="Helical" evidence="6">
    <location>
        <begin position="183"/>
        <end position="203"/>
    </location>
</feature>
<sequence length="263" mass="29226">MPLSAVTRRAVDAVKAYFLRGWSRELLSFSDTSPVALRVLRLVYMLLGFAFTSSAFGFYFRDCGIIGGLFAAVGSVTSIVSLCLVAPRLMELRVLLLIAGSFFGGASLGPWVAWILGIDSGSILSALVGISLGFRCYWAASMWAKRYDLFYYSGLYLSGPVVMLWIITASVEFGGHSTLWGSQIYAAVLTFMMYVTTYSQVLVQKIIKRKDSDYVKHAITLFTDSPPVCVCFVYMLVREILRRLEAAVDGLILFVQRDNKKMI</sequence>
<organism evidence="7 8">
    <name type="scientific">Phtheirospermum japonicum</name>
    <dbReference type="NCBI Taxonomy" id="374723"/>
    <lineage>
        <taxon>Eukaryota</taxon>
        <taxon>Viridiplantae</taxon>
        <taxon>Streptophyta</taxon>
        <taxon>Embryophyta</taxon>
        <taxon>Tracheophyta</taxon>
        <taxon>Spermatophyta</taxon>
        <taxon>Magnoliopsida</taxon>
        <taxon>eudicotyledons</taxon>
        <taxon>Gunneridae</taxon>
        <taxon>Pentapetalae</taxon>
        <taxon>asterids</taxon>
        <taxon>lamiids</taxon>
        <taxon>Lamiales</taxon>
        <taxon>Orobanchaceae</taxon>
        <taxon>Orobanchaceae incertae sedis</taxon>
        <taxon>Phtheirospermum</taxon>
    </lineage>
</organism>
<feature type="transmembrane region" description="Helical" evidence="6">
    <location>
        <begin position="149"/>
        <end position="171"/>
    </location>
</feature>
<dbReference type="PANTHER" id="PTHR23291:SF32">
    <property type="entry name" value="BAX INHIBITOR 1"/>
    <property type="match status" value="1"/>
</dbReference>
<keyword evidence="5 6" id="KW-0472">Membrane</keyword>
<dbReference type="PANTHER" id="PTHR23291">
    <property type="entry name" value="BAX INHIBITOR-RELATED"/>
    <property type="match status" value="1"/>
</dbReference>
<dbReference type="OrthoDB" id="1277691at2759"/>
<dbReference type="GO" id="GO:0016020">
    <property type="term" value="C:membrane"/>
    <property type="evidence" value="ECO:0007669"/>
    <property type="project" value="UniProtKB-SubCell"/>
</dbReference>